<gene>
    <name evidence="3" type="ORF">GBAR_LOCUS25252</name>
</gene>
<dbReference type="PANTHER" id="PTHR21254:SF1">
    <property type="entry name" value="C2 DOMAIN-CONTAINING PROTEIN 3"/>
    <property type="match status" value="1"/>
</dbReference>
<feature type="compositionally biased region" description="Polar residues" evidence="1">
    <location>
        <begin position="399"/>
        <end position="422"/>
    </location>
</feature>
<feature type="region of interest" description="Disordered" evidence="1">
    <location>
        <begin position="351"/>
        <end position="374"/>
    </location>
</feature>
<dbReference type="GO" id="GO:0071539">
    <property type="term" value="P:protein localization to centrosome"/>
    <property type="evidence" value="ECO:0007669"/>
    <property type="project" value="TreeGrafter"/>
</dbReference>
<reference evidence="3" key="1">
    <citation type="submission" date="2023-03" db="EMBL/GenBank/DDBJ databases">
        <authorList>
            <person name="Steffen K."/>
            <person name="Cardenas P."/>
        </authorList>
    </citation>
    <scope>NUCLEOTIDE SEQUENCE</scope>
</reference>
<feature type="domain" description="C2CD3 N-terminal C2" evidence="2">
    <location>
        <begin position="20"/>
        <end position="170"/>
    </location>
</feature>
<evidence type="ECO:0000313" key="4">
    <source>
        <dbReference type="Proteomes" id="UP001174909"/>
    </source>
</evidence>
<dbReference type="EMBL" id="CASHTH010003490">
    <property type="protein sequence ID" value="CAI8045649.1"/>
    <property type="molecule type" value="Genomic_DNA"/>
</dbReference>
<feature type="compositionally biased region" description="Low complexity" evidence="1">
    <location>
        <begin position="272"/>
        <end position="283"/>
    </location>
</feature>
<dbReference type="GO" id="GO:0034451">
    <property type="term" value="C:centriolar satellite"/>
    <property type="evidence" value="ECO:0007669"/>
    <property type="project" value="TreeGrafter"/>
</dbReference>
<dbReference type="PANTHER" id="PTHR21254">
    <property type="entry name" value="C2 DOMAIN-CONTAINING PROTEIN 3"/>
    <property type="match status" value="1"/>
</dbReference>
<dbReference type="AlphaFoldDB" id="A0AA35TDA3"/>
<feature type="compositionally biased region" description="Polar residues" evidence="1">
    <location>
        <begin position="262"/>
        <end position="271"/>
    </location>
</feature>
<feature type="region of interest" description="Disordered" evidence="1">
    <location>
        <begin position="393"/>
        <end position="445"/>
    </location>
</feature>
<evidence type="ECO:0000313" key="3">
    <source>
        <dbReference type="EMBL" id="CAI8045649.1"/>
    </source>
</evidence>
<comment type="caution">
    <text evidence="3">The sequence shown here is derived from an EMBL/GenBank/DDBJ whole genome shotgun (WGS) entry which is preliminary data.</text>
</comment>
<feature type="region of interest" description="Disordered" evidence="1">
    <location>
        <begin position="262"/>
        <end position="283"/>
    </location>
</feature>
<keyword evidence="4" id="KW-1185">Reference proteome</keyword>
<dbReference type="GO" id="GO:0061511">
    <property type="term" value="P:centriole elongation"/>
    <property type="evidence" value="ECO:0007669"/>
    <property type="project" value="TreeGrafter"/>
</dbReference>
<feature type="region of interest" description="Disordered" evidence="1">
    <location>
        <begin position="1"/>
        <end position="22"/>
    </location>
</feature>
<feature type="compositionally biased region" description="Acidic residues" evidence="1">
    <location>
        <begin position="355"/>
        <end position="373"/>
    </location>
</feature>
<dbReference type="InterPro" id="IPR057537">
    <property type="entry name" value="C2_C2CD3_N"/>
</dbReference>
<evidence type="ECO:0000259" key="2">
    <source>
        <dbReference type="Pfam" id="PF25339"/>
    </source>
</evidence>
<dbReference type="GO" id="GO:0060271">
    <property type="term" value="P:cilium assembly"/>
    <property type="evidence" value="ECO:0007669"/>
    <property type="project" value="TreeGrafter"/>
</dbReference>
<protein>
    <submittedName>
        <fullName evidence="3">C2 domain-containing protein 3</fullName>
    </submittedName>
</protein>
<accession>A0AA35TDA3</accession>
<dbReference type="Pfam" id="PF25339">
    <property type="entry name" value="C2_C2CD3_N"/>
    <property type="match status" value="1"/>
</dbReference>
<proteinExistence type="predicted"/>
<dbReference type="Proteomes" id="UP001174909">
    <property type="component" value="Unassembled WGS sequence"/>
</dbReference>
<feature type="region of interest" description="Disordered" evidence="1">
    <location>
        <begin position="178"/>
        <end position="244"/>
    </location>
</feature>
<name>A0AA35TDA3_GEOBA</name>
<feature type="compositionally biased region" description="Basic and acidic residues" evidence="1">
    <location>
        <begin position="202"/>
        <end position="211"/>
    </location>
</feature>
<organism evidence="3 4">
    <name type="scientific">Geodia barretti</name>
    <name type="common">Barrett's horny sponge</name>
    <dbReference type="NCBI Taxonomy" id="519541"/>
    <lineage>
        <taxon>Eukaryota</taxon>
        <taxon>Metazoa</taxon>
        <taxon>Porifera</taxon>
        <taxon>Demospongiae</taxon>
        <taxon>Heteroscleromorpha</taxon>
        <taxon>Tetractinellida</taxon>
        <taxon>Astrophorina</taxon>
        <taxon>Geodiidae</taxon>
        <taxon>Geodia</taxon>
    </lineage>
</organism>
<dbReference type="GO" id="GO:0005814">
    <property type="term" value="C:centriole"/>
    <property type="evidence" value="ECO:0007669"/>
    <property type="project" value="TreeGrafter"/>
</dbReference>
<sequence length="682" mass="74140">MTRGGKTRGGGGRQLEATVHTSLPPRVQGPLRAYVRVCLPAIHWEYSVGPPASKLCVGMRWWGEESSGTVFRVPVVHGQRRCSSEESTTLAFFPVRSALPQLSSYLKDMKSLKLRVGLGHMTDDSMVIGRSTLPDLSTLTKSQPYEDSLPIIGTQGHRLGRLQVQIELQVARAGQTRLTTPAAASDDVSHPPEFKVGPGAHRATEKQREPIAEIDTLPPQEHRATSSRNTNRGHAEPKTYTESAASHKAALLAKYINPNTSKETATGQEQMTVSPTGSGSTTGQSVYGEMGSAVARPLGPQQQEVIAELIERGERLREAMARAVLDSGIEKKKGRERGRKRGRVPLCGVVGEVYSSEEEEEEEDGDVSMEESDYPLRDPSLLEKLLHSRDVETGKKTQDFGTQTHSPTTTDFPSGSKSTAQSDDLHHRPSSPPPSPSSHSSKLEAGGSLSTLASFFSGHSLQKSTDAEILQAVGVERLTLLGRVTSCRVVIDILEVDPLKMAAVLRHSGIKMAAVLVPSGKKRQYQSGPLSTSLSGTFFVEYHFPAAVSGRGGRGRKGVVFPPPHEVVRVASRKIKNKVVRFGHRSVFAVSPRWSCDQTVVARCSHLQRVLSTSYGSRLRVGWGRRGCVSSVADGWRLHLPWWLLLPPGLGAKRDEDLIELTTMRYIVKLTGVCSSVCGKGV</sequence>
<evidence type="ECO:0000256" key="1">
    <source>
        <dbReference type="SAM" id="MobiDB-lite"/>
    </source>
</evidence>